<proteinExistence type="predicted"/>
<sequence length="161" mass="18045">MKTLYLARHAKSSWKHDVNDHQRPLKGRGKKDAPLVAAHVASIMERPQLLVSSDAVRAYETALFFKSAFGLEDAIFKTNHELYDFSGQQLMEVIKGLDDDLNLVMLVGHNHALTSIVNMLGDTFIENVTTSGFVAIQFDVDSWSNIVTGKTIKKVFPRDLK</sequence>
<dbReference type="EMBL" id="BKCF01000003">
    <property type="protein sequence ID" value="GEQ86265.1"/>
    <property type="molecule type" value="Genomic_DNA"/>
</dbReference>
<organism evidence="1 2">
    <name type="scientific">Patiriisocius marinistellae</name>
    <dbReference type="NCBI Taxonomy" id="2494560"/>
    <lineage>
        <taxon>Bacteria</taxon>
        <taxon>Pseudomonadati</taxon>
        <taxon>Bacteroidota</taxon>
        <taxon>Flavobacteriia</taxon>
        <taxon>Flavobacteriales</taxon>
        <taxon>Flavobacteriaceae</taxon>
        <taxon>Patiriisocius</taxon>
    </lineage>
</organism>
<dbReference type="InterPro" id="IPR013078">
    <property type="entry name" value="His_Pase_superF_clade-1"/>
</dbReference>
<dbReference type="AlphaFoldDB" id="A0A5J4G1G9"/>
<dbReference type="SUPFAM" id="SSF53254">
    <property type="entry name" value="Phosphoglycerate mutase-like"/>
    <property type="match status" value="1"/>
</dbReference>
<dbReference type="CDD" id="cd07040">
    <property type="entry name" value="HP"/>
    <property type="match status" value="1"/>
</dbReference>
<dbReference type="Gene3D" id="3.40.50.1240">
    <property type="entry name" value="Phosphoglycerate mutase-like"/>
    <property type="match status" value="1"/>
</dbReference>
<dbReference type="PANTHER" id="PTHR47623">
    <property type="entry name" value="OS09G0287300 PROTEIN"/>
    <property type="match status" value="1"/>
</dbReference>
<protein>
    <submittedName>
        <fullName evidence="1">Phosphoglycerate mutase</fullName>
    </submittedName>
</protein>
<dbReference type="RefSeq" id="WP_151894201.1">
    <property type="nucleotide sequence ID" value="NZ_BKCF01000003.1"/>
</dbReference>
<evidence type="ECO:0000313" key="2">
    <source>
        <dbReference type="Proteomes" id="UP000326994"/>
    </source>
</evidence>
<dbReference type="PANTHER" id="PTHR47623:SF1">
    <property type="entry name" value="OS09G0287300 PROTEIN"/>
    <property type="match status" value="1"/>
</dbReference>
<dbReference type="Proteomes" id="UP000326994">
    <property type="component" value="Unassembled WGS sequence"/>
</dbReference>
<dbReference type="Pfam" id="PF00300">
    <property type="entry name" value="His_Phos_1"/>
    <property type="match status" value="1"/>
</dbReference>
<dbReference type="SMART" id="SM00855">
    <property type="entry name" value="PGAM"/>
    <property type="match status" value="1"/>
</dbReference>
<dbReference type="OrthoDB" id="9810154at2"/>
<dbReference type="InterPro" id="IPR029033">
    <property type="entry name" value="His_PPase_superfam"/>
</dbReference>
<gene>
    <name evidence="1" type="ORF">ULMS_17730</name>
</gene>
<accession>A0A5J4G1G9</accession>
<evidence type="ECO:0000313" key="1">
    <source>
        <dbReference type="EMBL" id="GEQ86265.1"/>
    </source>
</evidence>
<keyword evidence="2" id="KW-1185">Reference proteome</keyword>
<reference evidence="1 2" key="1">
    <citation type="submission" date="2019-08" db="EMBL/GenBank/DDBJ databases">
        <title>Ulvibacter marinistellae sp. nov., isolated from a starfish, Patiria pectinifera.</title>
        <authorList>
            <person name="Kawano K."/>
            <person name="Ushijima N."/>
            <person name="Kihara M."/>
            <person name="Itoh H."/>
        </authorList>
    </citation>
    <scope>NUCLEOTIDE SEQUENCE [LARGE SCALE GENOMIC DNA]</scope>
    <source>
        <strain evidence="1 2">KK4</strain>
    </source>
</reference>
<comment type="caution">
    <text evidence="1">The sequence shown here is derived from an EMBL/GenBank/DDBJ whole genome shotgun (WGS) entry which is preliminary data.</text>
</comment>
<name>A0A5J4G1G9_9FLAO</name>